<reference evidence="1 2" key="1">
    <citation type="submission" date="2020-09" db="EMBL/GenBank/DDBJ databases">
        <title>De no assembly of potato wild relative species, Solanum commersonii.</title>
        <authorList>
            <person name="Cho K."/>
        </authorList>
    </citation>
    <scope>NUCLEOTIDE SEQUENCE [LARGE SCALE GENOMIC DNA]</scope>
    <source>
        <strain evidence="1">LZ3.2</strain>
        <tissue evidence="1">Leaf</tissue>
    </source>
</reference>
<comment type="caution">
    <text evidence="1">The sequence shown here is derived from an EMBL/GenBank/DDBJ whole genome shotgun (WGS) entry which is preliminary data.</text>
</comment>
<proteinExistence type="predicted"/>
<accession>A0A9J5W5F5</accession>
<dbReference type="EMBL" id="JACXVP010000012">
    <property type="protein sequence ID" value="KAG5570805.1"/>
    <property type="molecule type" value="Genomic_DNA"/>
</dbReference>
<evidence type="ECO:0000313" key="1">
    <source>
        <dbReference type="EMBL" id="KAG5570805.1"/>
    </source>
</evidence>
<evidence type="ECO:0000313" key="2">
    <source>
        <dbReference type="Proteomes" id="UP000824120"/>
    </source>
</evidence>
<gene>
    <name evidence="1" type="ORF">H5410_060571</name>
</gene>
<sequence length="93" mass="10546">MNARNKTQFTYAKNLILTIFALNASSNSTKVFKCPHTRNDSIFTHNGLQFKALKSNATLTLTKMNIMHDFTNRFAHIFQSTLASANSRSQKSF</sequence>
<protein>
    <submittedName>
        <fullName evidence="1">Uncharacterized protein</fullName>
    </submittedName>
</protein>
<organism evidence="1 2">
    <name type="scientific">Solanum commersonii</name>
    <name type="common">Commerson's wild potato</name>
    <name type="synonym">Commerson's nightshade</name>
    <dbReference type="NCBI Taxonomy" id="4109"/>
    <lineage>
        <taxon>Eukaryota</taxon>
        <taxon>Viridiplantae</taxon>
        <taxon>Streptophyta</taxon>
        <taxon>Embryophyta</taxon>
        <taxon>Tracheophyta</taxon>
        <taxon>Spermatophyta</taxon>
        <taxon>Magnoliopsida</taxon>
        <taxon>eudicotyledons</taxon>
        <taxon>Gunneridae</taxon>
        <taxon>Pentapetalae</taxon>
        <taxon>asterids</taxon>
        <taxon>lamiids</taxon>
        <taxon>Solanales</taxon>
        <taxon>Solanaceae</taxon>
        <taxon>Solanoideae</taxon>
        <taxon>Solaneae</taxon>
        <taxon>Solanum</taxon>
    </lineage>
</organism>
<keyword evidence="2" id="KW-1185">Reference proteome</keyword>
<name>A0A9J5W5F5_SOLCO</name>
<dbReference type="Proteomes" id="UP000824120">
    <property type="component" value="Chromosome 12"/>
</dbReference>
<dbReference type="AlphaFoldDB" id="A0A9J5W5F5"/>